<dbReference type="GO" id="GO:0005829">
    <property type="term" value="C:cytosol"/>
    <property type="evidence" value="ECO:0007669"/>
    <property type="project" value="TreeGrafter"/>
</dbReference>
<dbReference type="EC" id="3.1.21.3" evidence="2"/>
<accession>G7Z1V6</accession>
<dbReference type="Pfam" id="PF00271">
    <property type="entry name" value="Helicase_C"/>
    <property type="match status" value="1"/>
</dbReference>
<dbReference type="InterPro" id="IPR014001">
    <property type="entry name" value="Helicase_ATP-bd"/>
</dbReference>
<evidence type="ECO:0000313" key="3">
    <source>
        <dbReference type="Proteomes" id="UP000005667"/>
    </source>
</evidence>
<evidence type="ECO:0000313" key="2">
    <source>
        <dbReference type="EMBL" id="CBS87295.1"/>
    </source>
</evidence>
<dbReference type="InterPro" id="IPR001650">
    <property type="entry name" value="Helicase_C-like"/>
</dbReference>
<dbReference type="PROSITE" id="PS51192">
    <property type="entry name" value="HELICASE_ATP_BIND_1"/>
    <property type="match status" value="1"/>
</dbReference>
<dbReference type="PANTHER" id="PTHR47396">
    <property type="entry name" value="TYPE I RESTRICTION ENZYME ECOKI R PROTEIN"/>
    <property type="match status" value="1"/>
</dbReference>
<dbReference type="EMBL" id="FQ311868">
    <property type="protein sequence ID" value="CBS87295.1"/>
    <property type="molecule type" value="Genomic_DNA"/>
</dbReference>
<dbReference type="OrthoDB" id="9803459at2"/>
<dbReference type="KEGG" id="ali:AZOLI_2057"/>
<dbReference type="SUPFAM" id="SSF52540">
    <property type="entry name" value="P-loop containing nucleoside triphosphate hydrolases"/>
    <property type="match status" value="1"/>
</dbReference>
<keyword evidence="2" id="KW-0378">Hydrolase</keyword>
<dbReference type="PANTHER" id="PTHR47396:SF1">
    <property type="entry name" value="ATP-DEPENDENT HELICASE IRC3-RELATED"/>
    <property type="match status" value="1"/>
</dbReference>
<dbReference type="AlphaFoldDB" id="G7Z1V6"/>
<dbReference type="SMART" id="SM00487">
    <property type="entry name" value="DEXDc"/>
    <property type="match status" value="1"/>
</dbReference>
<name>G7Z1V6_AZOL4</name>
<reference evidence="3" key="1">
    <citation type="journal article" date="2011" name="PLoS Genet.">
        <title>Azospirillum genomes reveal transition of bacteria from aquatic to terrestrial environments.</title>
        <authorList>
            <person name="Wisniewski-Dye F."/>
            <person name="Borziak K."/>
            <person name="Khalsa-Moyers G."/>
            <person name="Alexandre G."/>
            <person name="Sukharnikov L.O."/>
            <person name="Wuichet K."/>
            <person name="Hurst G.B."/>
            <person name="McDonald W.H."/>
            <person name="Robertson J.S."/>
            <person name="Barbe V."/>
            <person name="Calteau A."/>
            <person name="Rouy Z."/>
            <person name="Mangenot S."/>
            <person name="Prigent-Combaret C."/>
            <person name="Normand P."/>
            <person name="Boyer M."/>
            <person name="Siguier P."/>
            <person name="Dessaux Y."/>
            <person name="Elmerich C."/>
            <person name="Condemine G."/>
            <person name="Krishnen G."/>
            <person name="Kennedy I."/>
            <person name="Paterson A.H."/>
            <person name="Gonzalez V."/>
            <person name="Mavingui P."/>
            <person name="Zhulin I.B."/>
        </authorList>
    </citation>
    <scope>NUCLEOTIDE SEQUENCE [LARGE SCALE GENOMIC DNA]</scope>
    <source>
        <strain evidence="3">4B</strain>
    </source>
</reference>
<dbReference type="Proteomes" id="UP000005667">
    <property type="component" value="Chromosome"/>
</dbReference>
<dbReference type="REBASE" id="41743">
    <property type="entry name" value="Ali4BORF2059P"/>
</dbReference>
<dbReference type="Pfam" id="PF04851">
    <property type="entry name" value="ResIII"/>
    <property type="match status" value="1"/>
</dbReference>
<dbReference type="STRING" id="862719.AZOLI_2057"/>
<dbReference type="GO" id="GO:0003677">
    <property type="term" value="F:DNA binding"/>
    <property type="evidence" value="ECO:0007669"/>
    <property type="project" value="InterPro"/>
</dbReference>
<dbReference type="GO" id="GO:0005524">
    <property type="term" value="F:ATP binding"/>
    <property type="evidence" value="ECO:0007669"/>
    <property type="project" value="InterPro"/>
</dbReference>
<protein>
    <submittedName>
        <fullName evidence="2">Type I site-specific restriction-modification system, restriction subunit</fullName>
        <ecNumber evidence="2">3.1.21.3</ecNumber>
    </submittedName>
</protein>
<dbReference type="InterPro" id="IPR050742">
    <property type="entry name" value="Helicase_Restrict-Modif_Enz"/>
</dbReference>
<keyword evidence="3" id="KW-1185">Reference proteome</keyword>
<dbReference type="Gene3D" id="3.40.50.300">
    <property type="entry name" value="P-loop containing nucleotide triphosphate hydrolases"/>
    <property type="match status" value="2"/>
</dbReference>
<dbReference type="InterPro" id="IPR006935">
    <property type="entry name" value="Helicase/UvrB_N"/>
</dbReference>
<evidence type="ECO:0000259" key="1">
    <source>
        <dbReference type="PROSITE" id="PS51192"/>
    </source>
</evidence>
<dbReference type="InterPro" id="IPR027417">
    <property type="entry name" value="P-loop_NTPase"/>
</dbReference>
<dbReference type="GO" id="GO:0009035">
    <property type="term" value="F:type I site-specific deoxyribonuclease activity"/>
    <property type="evidence" value="ECO:0007669"/>
    <property type="project" value="UniProtKB-EC"/>
</dbReference>
<dbReference type="GO" id="GO:0006304">
    <property type="term" value="P:DNA modification"/>
    <property type="evidence" value="ECO:0007669"/>
    <property type="project" value="InterPro"/>
</dbReference>
<dbReference type="Pfam" id="PF08463">
    <property type="entry name" value="EcoEI_R_C"/>
    <property type="match status" value="1"/>
</dbReference>
<dbReference type="InterPro" id="IPR013670">
    <property type="entry name" value="EcoEI_R_C_dom"/>
</dbReference>
<feature type="domain" description="Helicase ATP-binding" evidence="1">
    <location>
        <begin position="169"/>
        <end position="358"/>
    </location>
</feature>
<dbReference type="CDD" id="cd18032">
    <property type="entry name" value="DEXHc_RE_I_III_res"/>
    <property type="match status" value="1"/>
</dbReference>
<proteinExistence type="predicted"/>
<dbReference type="RefSeq" id="WP_014248288.1">
    <property type="nucleotide sequence ID" value="NC_016622.1"/>
</dbReference>
<dbReference type="Gene3D" id="3.90.1570.30">
    <property type="match status" value="1"/>
</dbReference>
<sequence length="911" mass="102178">MTPESKARQTIDSLLAAAGWMVQEREEMNLGAGLGVAVREYPLPAGPCDYLLFVDRKACGVIEAKPEGVTLTGVAEQSAGYMGALPAHLQSWAPNLLFDYESTGAETLFRDLRDPEPRSRRVFAFHRPEALLATLEKGSSLRARLQSLPPLDPRGLRACQVEAIEGLEASLKRADPRALVQMATGAGKTFTACNLVMRLLAHADIGRVLFLVDRKNLGDQTRKEFQRFQPPGTGKLFTELYNIQHLSGRRVDPSSSVVISTVQRLYATLRGEDIDEELDETSGFELGDPAEERPVTYNPDIPIETFDLIIVDECHRSIYGVWRQVLDYFDAFVVGLTATPSGHTLGFFNRNLVSEYPYERSVIDEVNVGHEIFRIRTERGEQGGRIKAGYSVPKRDRHTRRERYETLEADLAYTKKDLDRSVLVPNQIRTVLEAYRDALPTQLFPGRKEVPKTLIFAKDDHHAEEIVKAAWEVFGKGNAFAKKITYRVTGTDPAQLINEFRNEYNPRIAVTVDMIATGTDIKPLEVVMFLRDVRSEIYYEQMKGRGARTIGSTELRQVTPDAAVKDRFIVIDAVGVSESAKTPSQPLERKRTVPFDTLLDRIAAGARTDDALSSLAGRLAKLNAKLPPEERARVEAVAGRDLHAIARTLFEATDADAVEAEARRRGTLSDAGKARVAADMKEAAARLFDDPRLRRLLKELQHQSELTIDCISTDRVISGGFEARQAEEKVAAFRRFLEEKGDELAALQILYGRPYAARRLTYAMVDEMRAAMTRPPWELEPLAIWAAYQRLERGKVRDPTPGRVLADLIALTRFALGLTGELHPFSVDVERQFNLWIGREKKAGRPYTDEQMNWLRLFRDHIAVNVEMTPADLQEIGRFAERGGRIAANRLFGRDRLPALLDDLTETLQVA</sequence>
<gene>
    <name evidence="2" type="primary">hsdR</name>
    <name evidence="2" type="ordered locus">AZOLI_2057</name>
</gene>
<organism evidence="2 3">
    <name type="scientific">Azospirillum lipoferum (strain 4B)</name>
    <dbReference type="NCBI Taxonomy" id="862719"/>
    <lineage>
        <taxon>Bacteria</taxon>
        <taxon>Pseudomonadati</taxon>
        <taxon>Pseudomonadota</taxon>
        <taxon>Alphaproteobacteria</taxon>
        <taxon>Rhodospirillales</taxon>
        <taxon>Azospirillaceae</taxon>
        <taxon>Azospirillum</taxon>
    </lineage>
</organism>
<dbReference type="HOGENOM" id="CLU_007363_1_0_5"/>